<evidence type="ECO:0000313" key="2">
    <source>
        <dbReference type="Proteomes" id="UP000587527"/>
    </source>
</evidence>
<dbReference type="AlphaFoldDB" id="A0A841BV34"/>
<dbReference type="EMBL" id="JACHMN010000002">
    <property type="protein sequence ID" value="MBB5870612.1"/>
    <property type="molecule type" value="Genomic_DNA"/>
</dbReference>
<evidence type="ECO:0000313" key="1">
    <source>
        <dbReference type="EMBL" id="MBB5870612.1"/>
    </source>
</evidence>
<sequence length="284" mass="32412">MAKSAVAVHFSNHYYGHADLLARFCGEPIVERAPRIHGVIQHGWNIGDGIGQTKTVDGMQIFVWSEELRRRAWSMGRRNLAVIGAPWAYLLAMEPESADAPERAGTIWYPFHGWEKQKVMGDHGELIKTIRRVEGDEPVTVCLYWQEFQTKPVRDLYERAGFRVVCHGWRGQHWARREPEFLYKQLAELRKHKRVASNRLSTAIFYGASVGCEIAVYGDPMVLEGDDPASGGQERLRRQWGDLHGERVDPALSAAAAVRELGIDRMLTPPELRELFGWSAWHDR</sequence>
<organism evidence="1 2">
    <name type="scientific">Allocatelliglobosispora scoriae</name>
    <dbReference type="NCBI Taxonomy" id="643052"/>
    <lineage>
        <taxon>Bacteria</taxon>
        <taxon>Bacillati</taxon>
        <taxon>Actinomycetota</taxon>
        <taxon>Actinomycetes</taxon>
        <taxon>Micromonosporales</taxon>
        <taxon>Micromonosporaceae</taxon>
        <taxon>Allocatelliglobosispora</taxon>
    </lineage>
</organism>
<reference evidence="1 2" key="1">
    <citation type="submission" date="2020-08" db="EMBL/GenBank/DDBJ databases">
        <title>Sequencing the genomes of 1000 actinobacteria strains.</title>
        <authorList>
            <person name="Klenk H.-P."/>
        </authorList>
    </citation>
    <scope>NUCLEOTIDE SEQUENCE [LARGE SCALE GENOMIC DNA]</scope>
    <source>
        <strain evidence="1 2">DSM 45362</strain>
    </source>
</reference>
<comment type="caution">
    <text evidence="1">The sequence shown here is derived from an EMBL/GenBank/DDBJ whole genome shotgun (WGS) entry which is preliminary data.</text>
</comment>
<proteinExistence type="predicted"/>
<protein>
    <submittedName>
        <fullName evidence="1">Uncharacterized protein</fullName>
    </submittedName>
</protein>
<keyword evidence="2" id="KW-1185">Reference proteome</keyword>
<accession>A0A841BV34</accession>
<name>A0A841BV34_9ACTN</name>
<gene>
    <name evidence="1" type="ORF">F4553_003991</name>
</gene>
<dbReference type="Proteomes" id="UP000587527">
    <property type="component" value="Unassembled WGS sequence"/>
</dbReference>